<evidence type="ECO:0000313" key="2">
    <source>
        <dbReference type="Proteomes" id="UP000828390"/>
    </source>
</evidence>
<evidence type="ECO:0000313" key="1">
    <source>
        <dbReference type="EMBL" id="KAH3826390.1"/>
    </source>
</evidence>
<proteinExistence type="predicted"/>
<accession>A0A9D4H0J6</accession>
<name>A0A9D4H0J6_DREPO</name>
<dbReference type="Proteomes" id="UP000828390">
    <property type="component" value="Unassembled WGS sequence"/>
</dbReference>
<comment type="caution">
    <text evidence="1">The sequence shown here is derived from an EMBL/GenBank/DDBJ whole genome shotgun (WGS) entry which is preliminary data.</text>
</comment>
<keyword evidence="2" id="KW-1185">Reference proteome</keyword>
<dbReference type="EMBL" id="JAIWYP010000005">
    <property type="protein sequence ID" value="KAH3826390.1"/>
    <property type="molecule type" value="Genomic_DNA"/>
</dbReference>
<dbReference type="AlphaFoldDB" id="A0A9D4H0J6"/>
<reference evidence="1" key="2">
    <citation type="submission" date="2020-11" db="EMBL/GenBank/DDBJ databases">
        <authorList>
            <person name="McCartney M.A."/>
            <person name="Auch B."/>
            <person name="Kono T."/>
            <person name="Mallez S."/>
            <person name="Becker A."/>
            <person name="Gohl D.M."/>
            <person name="Silverstein K.A.T."/>
            <person name="Koren S."/>
            <person name="Bechman K.B."/>
            <person name="Herman A."/>
            <person name="Abrahante J.E."/>
            <person name="Garbe J."/>
        </authorList>
    </citation>
    <scope>NUCLEOTIDE SEQUENCE</scope>
    <source>
        <strain evidence="1">Duluth1</strain>
        <tissue evidence="1">Whole animal</tissue>
    </source>
</reference>
<reference evidence="1" key="1">
    <citation type="journal article" date="2019" name="bioRxiv">
        <title>The Genome of the Zebra Mussel, Dreissena polymorpha: A Resource for Invasive Species Research.</title>
        <authorList>
            <person name="McCartney M.A."/>
            <person name="Auch B."/>
            <person name="Kono T."/>
            <person name="Mallez S."/>
            <person name="Zhang Y."/>
            <person name="Obille A."/>
            <person name="Becker A."/>
            <person name="Abrahante J.E."/>
            <person name="Garbe J."/>
            <person name="Badalamenti J.P."/>
            <person name="Herman A."/>
            <person name="Mangelson H."/>
            <person name="Liachko I."/>
            <person name="Sullivan S."/>
            <person name="Sone E.D."/>
            <person name="Koren S."/>
            <person name="Silverstein K.A.T."/>
            <person name="Beckman K.B."/>
            <person name="Gohl D.M."/>
        </authorList>
    </citation>
    <scope>NUCLEOTIDE SEQUENCE</scope>
    <source>
        <strain evidence="1">Duluth1</strain>
        <tissue evidence="1">Whole animal</tissue>
    </source>
</reference>
<protein>
    <submittedName>
        <fullName evidence="1">Uncharacterized protein</fullName>
    </submittedName>
</protein>
<gene>
    <name evidence="1" type="ORF">DPMN_128294</name>
</gene>
<sequence>MLYYIHLIGSTVYLRLVLVSTTYWFYCQTQTGSTVYHRLVPLPTTGWFHCLLQTGSTVYHRLVLLSTRDWFQFQWLPQSGSTVYCRLVLLSTLDWFYCHLKLVLLPTSDWFCLPQAGSTVYLRLVLLSTTDWFYCLLGMSTNIRISEYSVPDRIFGYCFPNRIFGRKKKEKKASNFKDFVFVKFASNIAKKVVPRVIMFIPVGAIMRRYGDDSKPVINAANKARHFVSKL</sequence>
<organism evidence="1 2">
    <name type="scientific">Dreissena polymorpha</name>
    <name type="common">Zebra mussel</name>
    <name type="synonym">Mytilus polymorpha</name>
    <dbReference type="NCBI Taxonomy" id="45954"/>
    <lineage>
        <taxon>Eukaryota</taxon>
        <taxon>Metazoa</taxon>
        <taxon>Spiralia</taxon>
        <taxon>Lophotrochozoa</taxon>
        <taxon>Mollusca</taxon>
        <taxon>Bivalvia</taxon>
        <taxon>Autobranchia</taxon>
        <taxon>Heteroconchia</taxon>
        <taxon>Euheterodonta</taxon>
        <taxon>Imparidentia</taxon>
        <taxon>Neoheterodontei</taxon>
        <taxon>Myida</taxon>
        <taxon>Dreissenoidea</taxon>
        <taxon>Dreissenidae</taxon>
        <taxon>Dreissena</taxon>
    </lineage>
</organism>